<evidence type="ECO:0000313" key="2">
    <source>
        <dbReference type="Proteomes" id="UP000021369"/>
    </source>
</evidence>
<name>A0A011VQX5_RUMAL</name>
<sequence length="106" mass="11529">MKDYFGNDINIGDVILYSMRGTHGYHASFTESVVTDFATPSKVCVTGKYGRLNGDARLAKNVINLTALGIREKNKVSEKSPLGNIGGFMIEQTRGYGAYEEATEGT</sequence>
<gene>
    <name evidence="1" type="ORF">RASY3_14925</name>
</gene>
<evidence type="ECO:0000313" key="1">
    <source>
        <dbReference type="EMBL" id="EXM37661.1"/>
    </source>
</evidence>
<dbReference type="Pfam" id="PF23835">
    <property type="entry name" value="DUF7205"/>
    <property type="match status" value="1"/>
</dbReference>
<protein>
    <submittedName>
        <fullName evidence="1">Uncharacterized protein</fullName>
    </submittedName>
</protein>
<dbReference type="Proteomes" id="UP000021369">
    <property type="component" value="Unassembled WGS sequence"/>
</dbReference>
<reference evidence="1 2" key="1">
    <citation type="submission" date="2013-06" db="EMBL/GenBank/DDBJ databases">
        <title>Rumen cellulosomics: divergent fiber-degrading strategies revealed by comparative genome-wide analysis of six Ruminococcal strains.</title>
        <authorList>
            <person name="Dassa B."/>
            <person name="Borovok I."/>
            <person name="Lamed R."/>
            <person name="Flint H."/>
            <person name="Yeoman C.J."/>
            <person name="White B."/>
            <person name="Bayer E.A."/>
        </authorList>
    </citation>
    <scope>NUCLEOTIDE SEQUENCE [LARGE SCALE GENOMIC DNA]</scope>
    <source>
        <strain evidence="1 2">SY3</strain>
    </source>
</reference>
<dbReference type="PATRIC" id="fig|1341156.4.peg.2588"/>
<proteinExistence type="predicted"/>
<dbReference type="InterPro" id="IPR055629">
    <property type="entry name" value="DUF7205"/>
</dbReference>
<dbReference type="EMBL" id="JEOB01000004">
    <property type="protein sequence ID" value="EXM37661.1"/>
    <property type="molecule type" value="Genomic_DNA"/>
</dbReference>
<accession>A0A011VQX5</accession>
<dbReference type="AlphaFoldDB" id="A0A011VQX5"/>
<organism evidence="1 2">
    <name type="scientific">Ruminococcus albus SY3</name>
    <dbReference type="NCBI Taxonomy" id="1341156"/>
    <lineage>
        <taxon>Bacteria</taxon>
        <taxon>Bacillati</taxon>
        <taxon>Bacillota</taxon>
        <taxon>Clostridia</taxon>
        <taxon>Eubacteriales</taxon>
        <taxon>Oscillospiraceae</taxon>
        <taxon>Ruminococcus</taxon>
    </lineage>
</organism>
<comment type="caution">
    <text evidence="1">The sequence shown here is derived from an EMBL/GenBank/DDBJ whole genome shotgun (WGS) entry which is preliminary data.</text>
</comment>
<dbReference type="RefSeq" id="WP_037289478.1">
    <property type="nucleotide sequence ID" value="NZ_JEOB01000004.1"/>
</dbReference>
<keyword evidence="2" id="KW-1185">Reference proteome</keyword>